<dbReference type="InterPro" id="IPR000209">
    <property type="entry name" value="Peptidase_S8/S53_dom"/>
</dbReference>
<feature type="domain" description="Peptidase S8/S53" evidence="8">
    <location>
        <begin position="151"/>
        <end position="337"/>
    </location>
</feature>
<dbReference type="InterPro" id="IPR036852">
    <property type="entry name" value="Peptidase_S8/S53_dom_sf"/>
</dbReference>
<comment type="caution">
    <text evidence="9">The sequence shown here is derived from an EMBL/GenBank/DDBJ whole genome shotgun (WGS) entry which is preliminary data.</text>
</comment>
<comment type="similarity">
    <text evidence="1 6">Belongs to the peptidase S8 family.</text>
</comment>
<keyword evidence="7" id="KW-0812">Transmembrane</keyword>
<dbReference type="InterPro" id="IPR034045">
    <property type="entry name" value="Pep_S8_CspA-like"/>
</dbReference>
<feature type="active site" description="Charge relay system" evidence="5">
    <location>
        <position position="554"/>
    </location>
</feature>
<dbReference type="AlphaFoldDB" id="A0A7J3VTG2"/>
<evidence type="ECO:0000256" key="6">
    <source>
        <dbReference type="RuleBase" id="RU003355"/>
    </source>
</evidence>
<evidence type="ECO:0000256" key="2">
    <source>
        <dbReference type="ARBA" id="ARBA00022670"/>
    </source>
</evidence>
<evidence type="ECO:0000313" key="9">
    <source>
        <dbReference type="EMBL" id="HHM44370.1"/>
    </source>
</evidence>
<dbReference type="Gene3D" id="2.60.120.1290">
    <property type="match status" value="1"/>
</dbReference>
<dbReference type="InterPro" id="IPR023827">
    <property type="entry name" value="Peptidase_S8_Asp-AS"/>
</dbReference>
<evidence type="ECO:0000256" key="3">
    <source>
        <dbReference type="ARBA" id="ARBA00022801"/>
    </source>
</evidence>
<accession>A0A7J3VTG2</accession>
<evidence type="ECO:0000256" key="4">
    <source>
        <dbReference type="ARBA" id="ARBA00022825"/>
    </source>
</evidence>
<sequence length="808" mass="86483">MATSSSDRYFTAFSTDYFMFKSFSSTSWDKTHINRNKSIPVVGELITVLIVLPLLVFSVLAPYPIQAGLEQVDVIIENSRSLAAYSAFIDAEVGGIATARLPARLLRMLEQEGVAVYRPRLLKPMLDVSMAEIGVNLLGNLSGLNAPSVDGTGVLIAFVDTGVDYKHPAFRSKNGDNRIQYIWDQTVEGRKPEGFGYGHECLPREIAEGACPQRDNSGHGTVIASIAAGESFGEPGRRGVAPGAELIVVKSGGPACQDGRWFFTEKGLIDGVAYAVEKARLLGRRLVVVLSVGTDIGGHDGNSPLEKALDRWAEEGVVFAVAAGNSANDSRHATGVLTPGRNTTLSWVVPPETTEASVSLVIGPDDRVELQTTSPRGGSVILRANQTVSTADFTVETTVWRRNALTELLLEFNFSSRLTGTWRLTVSPTTVRSGVWHAWVETNTCSNQSEYFMPSPEYSLSQETTVTIPGTAKNVLTVGAYTTRVRWQASGTTWSIDGTVGGLEYYSGRGPTADGRVKPDITAPGGVVLAAGSADARRQLYSPGGLVAVSRGTSMATPHAAGVAALILQLAPNLAPKQVIEVMKDNARVDDHTGPVPATGSNSWGWGKLTANIAYVLQVAVSGAVNESKPVLVIDGAGSYGLQSATVDIVLVRNMPTQLSLKTRQTEDSRYTALPQQVFTAGETTRALFTIRAEHRLRILSPQGSLVRDVWGLENSVFRLSELLRDVPLEGAVAGYVVDGVEARGDVLQLTRPMTVVLITSGTRQDGNPLIPATGLVFTSILAAASIILLRRIRRKRNFMKQAAAAAP</sequence>
<keyword evidence="4 6" id="KW-0720">Serine protease</keyword>
<keyword evidence="7" id="KW-0472">Membrane</keyword>
<dbReference type="Pfam" id="PF00082">
    <property type="entry name" value="Peptidase_S8"/>
    <property type="match status" value="2"/>
</dbReference>
<keyword evidence="2 6" id="KW-0645">Protease</keyword>
<feature type="active site" description="Charge relay system" evidence="5">
    <location>
        <position position="219"/>
    </location>
</feature>
<evidence type="ECO:0000256" key="1">
    <source>
        <dbReference type="ARBA" id="ARBA00011073"/>
    </source>
</evidence>
<dbReference type="PROSITE" id="PS00137">
    <property type="entry name" value="SUBTILASE_HIS"/>
    <property type="match status" value="1"/>
</dbReference>
<dbReference type="SUPFAM" id="SSF52743">
    <property type="entry name" value="Subtilisin-like"/>
    <property type="match status" value="1"/>
</dbReference>
<organism evidence="9">
    <name type="scientific">Caldiarchaeum subterraneum</name>
    <dbReference type="NCBI Taxonomy" id="311458"/>
    <lineage>
        <taxon>Archaea</taxon>
        <taxon>Nitrososphaerota</taxon>
        <taxon>Candidatus Caldarchaeales</taxon>
        <taxon>Candidatus Caldarchaeaceae</taxon>
        <taxon>Candidatus Caldarchaeum</taxon>
    </lineage>
</organism>
<gene>
    <name evidence="9" type="ORF">ENM31_03615</name>
</gene>
<dbReference type="GO" id="GO:0006508">
    <property type="term" value="P:proteolysis"/>
    <property type="evidence" value="ECO:0007669"/>
    <property type="project" value="UniProtKB-KW"/>
</dbReference>
<keyword evidence="3 6" id="KW-0378">Hydrolase</keyword>
<dbReference type="PROSITE" id="PS00138">
    <property type="entry name" value="SUBTILASE_SER"/>
    <property type="match status" value="1"/>
</dbReference>
<dbReference type="EMBL" id="DRXH01000124">
    <property type="protein sequence ID" value="HHM44370.1"/>
    <property type="molecule type" value="Genomic_DNA"/>
</dbReference>
<dbReference type="PRINTS" id="PR00723">
    <property type="entry name" value="SUBTILISIN"/>
</dbReference>
<dbReference type="InterPro" id="IPR023828">
    <property type="entry name" value="Peptidase_S8_Ser-AS"/>
</dbReference>
<dbReference type="InterPro" id="IPR015500">
    <property type="entry name" value="Peptidase_S8_subtilisin-rel"/>
</dbReference>
<feature type="transmembrane region" description="Helical" evidence="7">
    <location>
        <begin position="770"/>
        <end position="790"/>
    </location>
</feature>
<name>A0A7J3VTG2_CALS0</name>
<dbReference type="Gene3D" id="3.40.50.200">
    <property type="entry name" value="Peptidase S8/S53 domain"/>
    <property type="match status" value="1"/>
</dbReference>
<feature type="active site" description="Charge relay system" evidence="5">
    <location>
        <position position="160"/>
    </location>
</feature>
<evidence type="ECO:0000259" key="8">
    <source>
        <dbReference type="Pfam" id="PF00082"/>
    </source>
</evidence>
<dbReference type="PANTHER" id="PTHR43806:SF11">
    <property type="entry name" value="CEREVISIN-RELATED"/>
    <property type="match status" value="1"/>
</dbReference>
<feature type="domain" description="Peptidase S8/S53" evidence="8">
    <location>
        <begin position="458"/>
        <end position="607"/>
    </location>
</feature>
<dbReference type="InterPro" id="IPR050131">
    <property type="entry name" value="Peptidase_S8_subtilisin-like"/>
</dbReference>
<evidence type="ECO:0000256" key="5">
    <source>
        <dbReference type="PIRSR" id="PIRSR615500-1"/>
    </source>
</evidence>
<feature type="transmembrane region" description="Helical" evidence="7">
    <location>
        <begin position="45"/>
        <end position="65"/>
    </location>
</feature>
<dbReference type="PROSITE" id="PS51892">
    <property type="entry name" value="SUBTILASE"/>
    <property type="match status" value="1"/>
</dbReference>
<dbReference type="GO" id="GO:0004252">
    <property type="term" value="F:serine-type endopeptidase activity"/>
    <property type="evidence" value="ECO:0007669"/>
    <property type="project" value="InterPro"/>
</dbReference>
<protein>
    <recommendedName>
        <fullName evidence="8">Peptidase S8/S53 domain-containing protein</fullName>
    </recommendedName>
</protein>
<reference evidence="9" key="1">
    <citation type="journal article" date="2020" name="mSystems">
        <title>Genome- and Community-Level Interaction Insights into Carbon Utilization and Element Cycling Functions of Hydrothermarchaeota in Hydrothermal Sediment.</title>
        <authorList>
            <person name="Zhou Z."/>
            <person name="Liu Y."/>
            <person name="Xu W."/>
            <person name="Pan J."/>
            <person name="Luo Z.H."/>
            <person name="Li M."/>
        </authorList>
    </citation>
    <scope>NUCLEOTIDE SEQUENCE [LARGE SCALE GENOMIC DNA]</scope>
    <source>
        <strain evidence="9">SpSt-1074</strain>
    </source>
</reference>
<dbReference type="PANTHER" id="PTHR43806">
    <property type="entry name" value="PEPTIDASE S8"/>
    <property type="match status" value="1"/>
</dbReference>
<evidence type="ECO:0000256" key="7">
    <source>
        <dbReference type="SAM" id="Phobius"/>
    </source>
</evidence>
<dbReference type="CDD" id="cd07478">
    <property type="entry name" value="Peptidases_S8_CspA-like"/>
    <property type="match status" value="1"/>
</dbReference>
<proteinExistence type="inferred from homology"/>
<dbReference type="PROSITE" id="PS00136">
    <property type="entry name" value="SUBTILASE_ASP"/>
    <property type="match status" value="1"/>
</dbReference>
<keyword evidence="7" id="KW-1133">Transmembrane helix</keyword>
<dbReference type="InterPro" id="IPR022398">
    <property type="entry name" value="Peptidase_S8_His-AS"/>
</dbReference>